<name>A0ABS8Z7I1_9PSEU</name>
<organism evidence="1 2">
    <name type="scientific">Kibdelosporangium philippinense</name>
    <dbReference type="NCBI Taxonomy" id="211113"/>
    <lineage>
        <taxon>Bacteria</taxon>
        <taxon>Bacillati</taxon>
        <taxon>Actinomycetota</taxon>
        <taxon>Actinomycetes</taxon>
        <taxon>Pseudonocardiales</taxon>
        <taxon>Pseudonocardiaceae</taxon>
        <taxon>Kibdelosporangium</taxon>
    </lineage>
</organism>
<proteinExistence type="predicted"/>
<evidence type="ECO:0000313" key="1">
    <source>
        <dbReference type="EMBL" id="MCE7003846.1"/>
    </source>
</evidence>
<dbReference type="RefSeq" id="WP_233725401.1">
    <property type="nucleotide sequence ID" value="NZ_JAJVCN010000001.1"/>
</dbReference>
<evidence type="ECO:0008006" key="3">
    <source>
        <dbReference type="Google" id="ProtNLM"/>
    </source>
</evidence>
<dbReference type="Proteomes" id="UP001521150">
    <property type="component" value="Unassembled WGS sequence"/>
</dbReference>
<evidence type="ECO:0000313" key="2">
    <source>
        <dbReference type="Proteomes" id="UP001521150"/>
    </source>
</evidence>
<reference evidence="1 2" key="1">
    <citation type="submission" date="2021-12" db="EMBL/GenBank/DDBJ databases">
        <title>Genome sequence of Kibdelosporangium philippinense ATCC 49844.</title>
        <authorList>
            <person name="Fedorov E.A."/>
            <person name="Omeragic M."/>
            <person name="Shalygina K.F."/>
            <person name="Maclea K.S."/>
        </authorList>
    </citation>
    <scope>NUCLEOTIDE SEQUENCE [LARGE SCALE GENOMIC DNA]</scope>
    <source>
        <strain evidence="1 2">ATCC 49844</strain>
    </source>
</reference>
<sequence length="359" mass="39564">MNLEHRVRDLLRRVRDAYPGAAIDRRLARMNEPIHVAVVGTQGKSTLVKALADQPFRVGLDEDADAVIYLMAHTPDVRPLTEYQDQSVIGVLARADEIGGGRLDALTSARQVARRYAADPRLRGVCQTVVPVAGLLAHTAKTLRQDEVDVFIDLVSRPRAEIDSHLLSSDRVKTIAAGLLDRFGLFGIRLGVTLVRQGFSTRDKLAVELIRRSGLGELCQQLDTHFCERSQLLKSRSTLIFINAFLRQRPNPGLRADVERLMASAHEFVEVRLLDAVRAGQIGMPDDVAAEAERLLGGDGAAIGSRLGLRGDPVRQREIALRTLGKWRVRAENPVAGRQFVDAARVIVRTCEGMVARLS</sequence>
<gene>
    <name evidence="1" type="ORF">LWC34_13550</name>
</gene>
<dbReference type="EMBL" id="JAJVCN010000001">
    <property type="protein sequence ID" value="MCE7003846.1"/>
    <property type="molecule type" value="Genomic_DNA"/>
</dbReference>
<keyword evidence="2" id="KW-1185">Reference proteome</keyword>
<protein>
    <recommendedName>
        <fullName evidence="3">GTPase</fullName>
    </recommendedName>
</protein>
<comment type="caution">
    <text evidence="1">The sequence shown here is derived from an EMBL/GenBank/DDBJ whole genome shotgun (WGS) entry which is preliminary data.</text>
</comment>
<accession>A0ABS8Z7I1</accession>